<keyword evidence="1" id="KW-0238">DNA-binding</keyword>
<dbReference type="EMBL" id="CAJPDQ010000008">
    <property type="protein sequence ID" value="CAF9913888.1"/>
    <property type="molecule type" value="Genomic_DNA"/>
</dbReference>
<gene>
    <name evidence="5" type="ORF">GOMPHAMPRED_008052</name>
</gene>
<reference evidence="5" key="1">
    <citation type="submission" date="2021-03" db="EMBL/GenBank/DDBJ databases">
        <authorList>
            <person name="Tagirdzhanova G."/>
        </authorList>
    </citation>
    <scope>NUCLEOTIDE SEQUENCE</scope>
</reference>
<feature type="region of interest" description="Disordered" evidence="3">
    <location>
        <begin position="256"/>
        <end position="312"/>
    </location>
</feature>
<sequence>MLKDDHLPSPHSSQHQHTSSYPPWTSMGGQYSPHTQSPATEYPSYGFSMSSHSVGMPLEPSLQHSMPPMYTSTHPPPPQPLYTTQWPSMLTNPSPPPAHISTSHVHQVENFSTPPALPRLTTQHNGTSRRTLTDQDRRRMCQYHEDHPTIKQTEIGAMFGVERSTVSKVLRHKDKYLNREDGTQSPVKKAKGKFPDIERALANWARNHQKSGLPLTDNIIRDKARFFASTVGSTDCTAKVNSATWLEKFKQKNHLMGNKARKGSDTSDIAYDNAHSSGNGTPNGLSPISPAGYVPSTLSHAQSSEKLKSESPDSYADFSGLYKHSQAQSATSLASGYTDATAPSSFSPQSPSSPFFVPEMSKMNPHAAHAPVSTEPMFPPVSADAYHAPVMLPISALHSPGKEYPLRNGTMISCEVPQSSAGTVQTSNQNSPSTLFAITNGLSGPTPSQDDARKALEVVLDFFQHQPPGIVDAQEFITMSRIMEKLKMHGSVGDLPGGMHTIDLVQSQKEMSRKRSVQGLM</sequence>
<feature type="region of interest" description="Disordered" evidence="3">
    <location>
        <begin position="1"/>
        <end position="44"/>
    </location>
</feature>
<evidence type="ECO:0000313" key="5">
    <source>
        <dbReference type="EMBL" id="CAF9913888.1"/>
    </source>
</evidence>
<evidence type="ECO:0000256" key="1">
    <source>
        <dbReference type="ARBA" id="ARBA00023125"/>
    </source>
</evidence>
<feature type="compositionally biased region" description="Low complexity" evidence="3">
    <location>
        <begin position="343"/>
        <end position="358"/>
    </location>
</feature>
<evidence type="ECO:0000313" key="6">
    <source>
        <dbReference type="Proteomes" id="UP000664169"/>
    </source>
</evidence>
<dbReference type="Pfam" id="PF04218">
    <property type="entry name" value="CENP-B_N"/>
    <property type="match status" value="1"/>
</dbReference>
<evidence type="ECO:0000259" key="4">
    <source>
        <dbReference type="PROSITE" id="PS51253"/>
    </source>
</evidence>
<feature type="region of interest" description="Disordered" evidence="3">
    <location>
        <begin position="113"/>
        <end position="134"/>
    </location>
</feature>
<dbReference type="InterPro" id="IPR006600">
    <property type="entry name" value="HTH_CenpB_DNA-bd_dom"/>
</dbReference>
<dbReference type="SMART" id="SM00674">
    <property type="entry name" value="CENPB"/>
    <property type="match status" value="1"/>
</dbReference>
<keyword evidence="6" id="KW-1185">Reference proteome</keyword>
<dbReference type="Pfam" id="PF03221">
    <property type="entry name" value="HTH_Tnp_Tc5"/>
    <property type="match status" value="1"/>
</dbReference>
<comment type="caution">
    <text evidence="5">The sequence shown here is derived from an EMBL/GenBank/DDBJ whole genome shotgun (WGS) entry which is preliminary data.</text>
</comment>
<dbReference type="GO" id="GO:0005634">
    <property type="term" value="C:nucleus"/>
    <property type="evidence" value="ECO:0007669"/>
    <property type="project" value="TreeGrafter"/>
</dbReference>
<protein>
    <recommendedName>
        <fullName evidence="4">HTH CENPB-type domain-containing protein</fullName>
    </recommendedName>
</protein>
<feature type="compositionally biased region" description="Polar residues" evidence="3">
    <location>
        <begin position="120"/>
        <end position="130"/>
    </location>
</feature>
<name>A0A8H3F169_9LECA</name>
<accession>A0A8H3F169</accession>
<feature type="compositionally biased region" description="Polar residues" evidence="3">
    <location>
        <begin position="274"/>
        <end position="286"/>
    </location>
</feature>
<feature type="domain" description="HTH CENPB-type" evidence="4">
    <location>
        <begin position="185"/>
        <end position="259"/>
    </location>
</feature>
<evidence type="ECO:0000256" key="3">
    <source>
        <dbReference type="SAM" id="MobiDB-lite"/>
    </source>
</evidence>
<dbReference type="AlphaFoldDB" id="A0A8H3F169"/>
<dbReference type="Proteomes" id="UP000664169">
    <property type="component" value="Unassembled WGS sequence"/>
</dbReference>
<evidence type="ECO:0000256" key="2">
    <source>
        <dbReference type="ARBA" id="ARBA00023242"/>
    </source>
</evidence>
<dbReference type="InterPro" id="IPR050863">
    <property type="entry name" value="CenT-Element_Derived"/>
</dbReference>
<dbReference type="InterPro" id="IPR007889">
    <property type="entry name" value="HTH_Psq"/>
</dbReference>
<dbReference type="OrthoDB" id="9909311at2759"/>
<feature type="compositionally biased region" description="Low complexity" evidence="3">
    <location>
        <begin position="9"/>
        <end position="23"/>
    </location>
</feature>
<dbReference type="InterPro" id="IPR009057">
    <property type="entry name" value="Homeodomain-like_sf"/>
</dbReference>
<proteinExistence type="predicted"/>
<dbReference type="PANTHER" id="PTHR19303">
    <property type="entry name" value="TRANSPOSON"/>
    <property type="match status" value="1"/>
</dbReference>
<dbReference type="Gene3D" id="1.10.10.60">
    <property type="entry name" value="Homeodomain-like"/>
    <property type="match status" value="2"/>
</dbReference>
<dbReference type="PROSITE" id="PS51253">
    <property type="entry name" value="HTH_CENPB"/>
    <property type="match status" value="1"/>
</dbReference>
<dbReference type="GO" id="GO:0003677">
    <property type="term" value="F:DNA binding"/>
    <property type="evidence" value="ECO:0007669"/>
    <property type="project" value="UniProtKB-KW"/>
</dbReference>
<feature type="compositionally biased region" description="Polar residues" evidence="3">
    <location>
        <begin position="27"/>
        <end position="39"/>
    </location>
</feature>
<feature type="region of interest" description="Disordered" evidence="3">
    <location>
        <begin position="337"/>
        <end position="359"/>
    </location>
</feature>
<organism evidence="5 6">
    <name type="scientific">Gomphillus americanus</name>
    <dbReference type="NCBI Taxonomy" id="1940652"/>
    <lineage>
        <taxon>Eukaryota</taxon>
        <taxon>Fungi</taxon>
        <taxon>Dikarya</taxon>
        <taxon>Ascomycota</taxon>
        <taxon>Pezizomycotina</taxon>
        <taxon>Lecanoromycetes</taxon>
        <taxon>OSLEUM clade</taxon>
        <taxon>Ostropomycetidae</taxon>
        <taxon>Ostropales</taxon>
        <taxon>Graphidaceae</taxon>
        <taxon>Gomphilloideae</taxon>
        <taxon>Gomphillus</taxon>
    </lineage>
</organism>
<dbReference type="SUPFAM" id="SSF46689">
    <property type="entry name" value="Homeodomain-like"/>
    <property type="match status" value="2"/>
</dbReference>
<keyword evidence="2" id="KW-0539">Nucleus</keyword>
<dbReference type="PANTHER" id="PTHR19303:SF70">
    <property type="entry name" value="HTH CENPB-TYPE DOMAIN-CONTAINING PROTEIN"/>
    <property type="match status" value="1"/>
</dbReference>